<dbReference type="PANTHER" id="PTHR30634:SF16">
    <property type="entry name" value="OUTER-MEMBRANE LIPOPROTEIN LOLB"/>
    <property type="match status" value="1"/>
</dbReference>
<organism evidence="1 2">
    <name type="scientific">Clostridium aestuarii</name>
    <dbReference type="NCBI Taxonomy" id="338193"/>
    <lineage>
        <taxon>Bacteria</taxon>
        <taxon>Bacillati</taxon>
        <taxon>Bacillota</taxon>
        <taxon>Clostridia</taxon>
        <taxon>Eubacteriales</taxon>
        <taxon>Clostridiaceae</taxon>
        <taxon>Clostridium</taxon>
    </lineage>
</organism>
<accession>A0ABT4CYQ4</accession>
<protein>
    <submittedName>
        <fullName evidence="1">VWA domain-containing protein</fullName>
    </submittedName>
</protein>
<name>A0ABT4CYQ4_9CLOT</name>
<evidence type="ECO:0000313" key="2">
    <source>
        <dbReference type="Proteomes" id="UP001078443"/>
    </source>
</evidence>
<dbReference type="Proteomes" id="UP001078443">
    <property type="component" value="Unassembled WGS sequence"/>
</dbReference>
<evidence type="ECO:0000313" key="1">
    <source>
        <dbReference type="EMBL" id="MCY6484106.1"/>
    </source>
</evidence>
<comment type="caution">
    <text evidence="1">The sequence shown here is derived from an EMBL/GenBank/DDBJ whole genome shotgun (WGS) entry which is preliminary data.</text>
</comment>
<dbReference type="RefSeq" id="WP_268040380.1">
    <property type="nucleotide sequence ID" value="NZ_JAPQER010000002.1"/>
</dbReference>
<dbReference type="PANTHER" id="PTHR30634">
    <property type="entry name" value="OUTER MEMBRANE LOLAB LIPOPROTEIN INSERTION APPARATUS"/>
    <property type="match status" value="1"/>
</dbReference>
<keyword evidence="2" id="KW-1185">Reference proteome</keyword>
<sequence length="395" mass="44198">MDKKKLKRWRLILGSESEECLQNYNNEGFALDSDEKIMDEALAAIYDDTSLSTSNSGYGSRRSAGLGKSAPKLAKWLGDIRNYFPEDIVAVIQNDAIERKNLTQLLFEPEILKDVKPDISMVSTLLALKDQIPEETKDTARELVRKLVEDIQERLKNDIERAVAGAINKREHSPIPSLKAIDWKYTISKNLKNYNLEHKKIIPEKFYYFNRAKQSNNWTIILDIDQSGSMAESAIYASIVGSIFASIKALKTHVIAFDTSVVDLSEECGNDPVDMIFGIQLGGGTDINKSVTYCQELISEPQKSIFILISDLYEGGNQRDLIRRVKEMKNAGVIVICLLAISDNGVPSYDERLAKKFASMNIPTFGATPNVLPELIEGVLKNKDLGELTKNIGKK</sequence>
<dbReference type="InterPro" id="IPR008912">
    <property type="entry name" value="Uncharacterised_CoxE"/>
</dbReference>
<dbReference type="Pfam" id="PF05762">
    <property type="entry name" value="VWA_CoxE"/>
    <property type="match status" value="1"/>
</dbReference>
<dbReference type="InterPro" id="IPR050458">
    <property type="entry name" value="LolB"/>
</dbReference>
<reference evidence="1" key="1">
    <citation type="submission" date="2022-12" db="EMBL/GenBank/DDBJ databases">
        <authorList>
            <person name="Wang J."/>
        </authorList>
    </citation>
    <scope>NUCLEOTIDE SEQUENCE</scope>
    <source>
        <strain evidence="1">HY-45-18</strain>
    </source>
</reference>
<dbReference type="SUPFAM" id="SSF53300">
    <property type="entry name" value="vWA-like"/>
    <property type="match status" value="1"/>
</dbReference>
<dbReference type="EMBL" id="JAPQER010000002">
    <property type="protein sequence ID" value="MCY6484106.1"/>
    <property type="molecule type" value="Genomic_DNA"/>
</dbReference>
<dbReference type="InterPro" id="IPR036465">
    <property type="entry name" value="vWFA_dom_sf"/>
</dbReference>
<gene>
    <name evidence="1" type="ORF">OW763_07035</name>
</gene>
<proteinExistence type="predicted"/>
<dbReference type="Gene3D" id="3.40.50.410">
    <property type="entry name" value="von Willebrand factor, type A domain"/>
    <property type="match status" value="1"/>
</dbReference>